<dbReference type="EMBL" id="KF826617">
    <property type="protein sequence ID" value="AIS85271.1"/>
    <property type="molecule type" value="Genomic_DNA"/>
</dbReference>
<evidence type="ECO:0000256" key="2">
    <source>
        <dbReference type="ARBA" id="ARBA00022475"/>
    </source>
</evidence>
<keyword evidence="3 6" id="KW-0812">Transmembrane</keyword>
<evidence type="ECO:0008006" key="8">
    <source>
        <dbReference type="Google" id="ProtNLM"/>
    </source>
</evidence>
<dbReference type="PANTHER" id="PTHR23513:SF17">
    <property type="entry name" value="MEMBRANE PROTEIN"/>
    <property type="match status" value="1"/>
</dbReference>
<dbReference type="GO" id="GO:0005886">
    <property type="term" value="C:plasma membrane"/>
    <property type="evidence" value="ECO:0007669"/>
    <property type="project" value="UniProtKB-SubCell"/>
</dbReference>
<feature type="transmembrane region" description="Helical" evidence="6">
    <location>
        <begin position="158"/>
        <end position="178"/>
    </location>
</feature>
<evidence type="ECO:0000256" key="1">
    <source>
        <dbReference type="ARBA" id="ARBA00004651"/>
    </source>
</evidence>
<feature type="transmembrane region" description="Helical" evidence="6">
    <location>
        <begin position="83"/>
        <end position="105"/>
    </location>
</feature>
<evidence type="ECO:0000256" key="5">
    <source>
        <dbReference type="ARBA" id="ARBA00023136"/>
    </source>
</evidence>
<comment type="subcellular location">
    <subcellularLocation>
        <location evidence="1">Cell membrane</location>
        <topology evidence="1">Multi-pass membrane protein</topology>
    </subcellularLocation>
</comment>
<reference evidence="7" key="1">
    <citation type="journal article" date="2016" name="Appl. Microbiol. Biotechnol.">
        <title>Anti-MRSA and anti-TB metabolites from marine-derived Verrucosispora sp. MS100047.</title>
        <authorList>
            <person name="Huang P."/>
            <person name="Xie F."/>
            <person name="Ren B."/>
            <person name="Wang Q."/>
            <person name="Wang J."/>
            <person name="Wang Q."/>
            <person name="Abdel-Mageed W.M."/>
            <person name="Liu M."/>
            <person name="Han J."/>
            <person name="Oyeleye A."/>
            <person name="Shen J."/>
            <person name="Song F."/>
            <person name="Dai H."/>
            <person name="Liu X."/>
            <person name="Zhang L."/>
        </authorList>
    </citation>
    <scope>NUCLEOTIDE SEQUENCE</scope>
    <source>
        <strain evidence="7">MS100047</strain>
    </source>
</reference>
<feature type="transmembrane region" description="Helical" evidence="6">
    <location>
        <begin position="306"/>
        <end position="324"/>
    </location>
</feature>
<feature type="transmembrane region" description="Helical" evidence="6">
    <location>
        <begin position="241"/>
        <end position="263"/>
    </location>
</feature>
<feature type="transmembrane region" description="Helical" evidence="6">
    <location>
        <begin position="330"/>
        <end position="354"/>
    </location>
</feature>
<dbReference type="SUPFAM" id="SSF103473">
    <property type="entry name" value="MFS general substrate transporter"/>
    <property type="match status" value="1"/>
</dbReference>
<keyword evidence="5 6" id="KW-0472">Membrane</keyword>
<feature type="transmembrane region" description="Helical" evidence="6">
    <location>
        <begin position="111"/>
        <end position="129"/>
    </location>
</feature>
<feature type="transmembrane region" description="Helical" evidence="6">
    <location>
        <begin position="184"/>
        <end position="201"/>
    </location>
</feature>
<sequence>MAATSTGRAPSSGSATAVPGAYWAWLGGTTLSLIGVQAMAFAMAWVAAGAGGGFAALVLTAVNLPRALLLLVGGAVADRLGAWTVMVVSDAAMVVVTVALAAAVWSAADPWLPLLLAALAIGVVDAFYLPSTGSMPRRLVPPAGLARAMSARHLAGQLAMFVGPAAGSLLLAALGLAAVALANASSFALMLAVLVVLRAAMGGRPSGSPELPDGQPPSQPLWRAAVDGLRIAASHAVLRPAMLLVGVAAGFLLPVSSLLVPLLGRERTWSSPATSAVVAALALGTATVAILVLVRGALPDPGRASAAALLVAAVGVVTLGAAAGSLSVSVAAGMVIGVGSGGFATHVGPLILAVAPDTHVSRVQSVLVLVQSLPLLLTLNVLGSLAEVVPVAALLYGCAGVLAVAAVTALTSPSLRRADRR</sequence>
<keyword evidence="4 6" id="KW-1133">Transmembrane helix</keyword>
<dbReference type="PANTHER" id="PTHR23513">
    <property type="entry name" value="INTEGRAL MEMBRANE EFFLUX PROTEIN-RELATED"/>
    <property type="match status" value="1"/>
</dbReference>
<dbReference type="GO" id="GO:0022857">
    <property type="term" value="F:transmembrane transporter activity"/>
    <property type="evidence" value="ECO:0007669"/>
    <property type="project" value="InterPro"/>
</dbReference>
<evidence type="ECO:0000256" key="3">
    <source>
        <dbReference type="ARBA" id="ARBA00022692"/>
    </source>
</evidence>
<evidence type="ECO:0000313" key="7">
    <source>
        <dbReference type="EMBL" id="AIS85271.1"/>
    </source>
</evidence>
<dbReference type="Gene3D" id="1.20.1250.20">
    <property type="entry name" value="MFS general substrate transporter like domains"/>
    <property type="match status" value="1"/>
</dbReference>
<dbReference type="InterPro" id="IPR011701">
    <property type="entry name" value="MFS"/>
</dbReference>
<feature type="transmembrane region" description="Helical" evidence="6">
    <location>
        <begin position="275"/>
        <end position="294"/>
    </location>
</feature>
<evidence type="ECO:0000256" key="6">
    <source>
        <dbReference type="SAM" id="Phobius"/>
    </source>
</evidence>
<evidence type="ECO:0000256" key="4">
    <source>
        <dbReference type="ARBA" id="ARBA00022989"/>
    </source>
</evidence>
<dbReference type="InterPro" id="IPR036259">
    <property type="entry name" value="MFS_trans_sf"/>
</dbReference>
<feature type="transmembrane region" description="Helical" evidence="6">
    <location>
        <begin position="21"/>
        <end position="48"/>
    </location>
</feature>
<dbReference type="Pfam" id="PF07690">
    <property type="entry name" value="MFS_1"/>
    <property type="match status" value="1"/>
</dbReference>
<accession>A0A097CRI0</accession>
<name>A0A097CRI0_9ACTN</name>
<organism evidence="7">
    <name type="scientific">Verrucosispora sp. MS100047</name>
    <dbReference type="NCBI Taxonomy" id="1410949"/>
    <lineage>
        <taxon>Bacteria</taxon>
        <taxon>Bacillati</taxon>
        <taxon>Actinomycetota</taxon>
        <taxon>Actinomycetes</taxon>
        <taxon>Micromonosporales</taxon>
        <taxon>Micromonosporaceae</taxon>
        <taxon>Micromonospora</taxon>
    </lineage>
</organism>
<protein>
    <recommendedName>
        <fullName evidence="8">MFS transporter</fullName>
    </recommendedName>
</protein>
<keyword evidence="2" id="KW-1003">Cell membrane</keyword>
<feature type="transmembrane region" description="Helical" evidence="6">
    <location>
        <begin position="391"/>
        <end position="411"/>
    </location>
</feature>
<gene>
    <name evidence="7" type="ORF">VASRM7_32</name>
</gene>
<dbReference type="AlphaFoldDB" id="A0A097CRI0"/>
<proteinExistence type="predicted"/>